<feature type="transmembrane region" description="Helical" evidence="6">
    <location>
        <begin position="173"/>
        <end position="192"/>
    </location>
</feature>
<feature type="transmembrane region" description="Helical" evidence="6">
    <location>
        <begin position="375"/>
        <end position="396"/>
    </location>
</feature>
<dbReference type="PANTHER" id="PTHR23112:SF0">
    <property type="entry name" value="TRANSMEMBRANE PROTEIN 116"/>
    <property type="match status" value="1"/>
</dbReference>
<dbReference type="OrthoDB" id="3251871at2759"/>
<dbReference type="AlphaFoldDB" id="A0A9W7ZSX1"/>
<feature type="transmembrane region" description="Helical" evidence="6">
    <location>
        <begin position="402"/>
        <end position="424"/>
    </location>
</feature>
<evidence type="ECO:0000256" key="5">
    <source>
        <dbReference type="SAM" id="MobiDB-lite"/>
    </source>
</evidence>
<organism evidence="7 8">
    <name type="scientific">Mycoemilia scoparia</name>
    <dbReference type="NCBI Taxonomy" id="417184"/>
    <lineage>
        <taxon>Eukaryota</taxon>
        <taxon>Fungi</taxon>
        <taxon>Fungi incertae sedis</taxon>
        <taxon>Zoopagomycota</taxon>
        <taxon>Kickxellomycotina</taxon>
        <taxon>Kickxellomycetes</taxon>
        <taxon>Kickxellales</taxon>
        <taxon>Kickxellaceae</taxon>
        <taxon>Mycoemilia</taxon>
    </lineage>
</organism>
<dbReference type="SUPFAM" id="SSF81321">
    <property type="entry name" value="Family A G protein-coupled receptor-like"/>
    <property type="match status" value="1"/>
</dbReference>
<reference evidence="7" key="1">
    <citation type="submission" date="2022-07" db="EMBL/GenBank/DDBJ databases">
        <title>Phylogenomic reconstructions and comparative analyses of Kickxellomycotina fungi.</title>
        <authorList>
            <person name="Reynolds N.K."/>
            <person name="Stajich J.E."/>
            <person name="Barry K."/>
            <person name="Grigoriev I.V."/>
            <person name="Crous P."/>
            <person name="Smith M.E."/>
        </authorList>
    </citation>
    <scope>NUCLEOTIDE SEQUENCE</scope>
    <source>
        <strain evidence="7">NBRC 100468</strain>
    </source>
</reference>
<sequence length="759" mass="84081">MGLLRFGEFHPRDLPWRFFKRDDASVSEMIAQGNANIDPDDTLVMFIGPNSNSWKDLIVAFHIASFCCTVVMIVTVFALGCARRVMLQRASFRLTIGLAIMSLIYSTCQILLLGSNSIAGDLTISSNKPAKAVFWLLHFSTLCSIFLVVCLAIQLQVTVLHTREKIARRLNRWYEFLSIVLSLSLTMPQWFVVGTVRWDLKLRAFILGDKDHLRGSIKSCLWGTNYAWVIVGLAYCLFVLLVVFFKLHPIKSIFRSRKRQNQVANEQECWKHWGKDIVGGNDGYSAKLWQAVNDSKTPAPLPARASKASISSSTLTAWGSDGPMSKPYGGSTANPSFVSSVATLNEKNGLETNVFPQMSKEERQKLLVRRSIHRLMLYILTPIVTQVWGVAAFGIVSHPKQAILIIVGIMSAFQSLLLLVSLFLNPSVSEAWYWVRKRTFVRRIIRKVRRRRNHGKYASSRSVWQQGSLSRQNTTFKSRKSLEASESDSASNPFGPGAVAAHTPPPRDLQRGRKNRRSSNTKMARRASEVSPTRAAAFVFNTSNSNPPTASLEGIPEASPPLVPQQAHVQGSNTVQEEERRKAMDNGSISWDIDIEAGSVTEDTSAPTWKLDKGEAAELADAQPIDPASDAWKDELLKSDEADAESPRSRSNSTASESRNKVSSPSPVIMRRTLPSRMNKNRYSIRPATVYEFNNYFGELSDAGPSGIAQSSTPGNVKPSELDNKGSEGDVGNIGTRSLTRRSSLPNSSSHGKRNASSN</sequence>
<feature type="transmembrane region" description="Helical" evidence="6">
    <location>
        <begin position="226"/>
        <end position="247"/>
    </location>
</feature>
<feature type="transmembrane region" description="Helical" evidence="6">
    <location>
        <begin position="132"/>
        <end position="153"/>
    </location>
</feature>
<dbReference type="Gene3D" id="1.20.1070.10">
    <property type="entry name" value="Rhodopsin 7-helix transmembrane proteins"/>
    <property type="match status" value="1"/>
</dbReference>
<dbReference type="EMBL" id="JANBPU010000122">
    <property type="protein sequence ID" value="KAJ1915941.1"/>
    <property type="molecule type" value="Genomic_DNA"/>
</dbReference>
<protein>
    <recommendedName>
        <fullName evidence="9">G-protein coupled receptors family 2 profile 2 domain-containing protein</fullName>
    </recommendedName>
</protein>
<feature type="compositionally biased region" description="Basic residues" evidence="5">
    <location>
        <begin position="512"/>
        <end position="525"/>
    </location>
</feature>
<dbReference type="GO" id="GO:0007189">
    <property type="term" value="P:adenylate cyclase-activating G protein-coupled receptor signaling pathway"/>
    <property type="evidence" value="ECO:0007669"/>
    <property type="project" value="TreeGrafter"/>
</dbReference>
<comment type="subcellular location">
    <subcellularLocation>
        <location evidence="1">Membrane</location>
        <topology evidence="1">Multi-pass membrane protein</topology>
    </subcellularLocation>
</comment>
<evidence type="ECO:0008006" key="9">
    <source>
        <dbReference type="Google" id="ProtNLM"/>
    </source>
</evidence>
<feature type="compositionally biased region" description="Polar residues" evidence="5">
    <location>
        <begin position="540"/>
        <end position="549"/>
    </location>
</feature>
<evidence type="ECO:0000256" key="1">
    <source>
        <dbReference type="ARBA" id="ARBA00004141"/>
    </source>
</evidence>
<name>A0A9W7ZSX1_9FUNG</name>
<evidence type="ECO:0000256" key="3">
    <source>
        <dbReference type="ARBA" id="ARBA00022989"/>
    </source>
</evidence>
<dbReference type="Proteomes" id="UP001150538">
    <property type="component" value="Unassembled WGS sequence"/>
</dbReference>
<dbReference type="PANTHER" id="PTHR23112">
    <property type="entry name" value="G PROTEIN-COUPLED RECEPTOR 157-RELATED"/>
    <property type="match status" value="1"/>
</dbReference>
<feature type="region of interest" description="Disordered" evidence="5">
    <location>
        <begin position="701"/>
        <end position="759"/>
    </location>
</feature>
<feature type="compositionally biased region" description="Basic and acidic residues" evidence="5">
    <location>
        <begin position="635"/>
        <end position="648"/>
    </location>
</feature>
<feature type="transmembrane region" description="Helical" evidence="6">
    <location>
        <begin position="59"/>
        <end position="82"/>
    </location>
</feature>
<evidence type="ECO:0000313" key="7">
    <source>
        <dbReference type="EMBL" id="KAJ1915941.1"/>
    </source>
</evidence>
<evidence type="ECO:0000313" key="8">
    <source>
        <dbReference type="Proteomes" id="UP001150538"/>
    </source>
</evidence>
<keyword evidence="3 6" id="KW-1133">Transmembrane helix</keyword>
<accession>A0A9W7ZSX1</accession>
<gene>
    <name evidence="7" type="ORF">H4219_004046</name>
</gene>
<evidence type="ECO:0000256" key="2">
    <source>
        <dbReference type="ARBA" id="ARBA00022692"/>
    </source>
</evidence>
<proteinExistence type="predicted"/>
<feature type="compositionally biased region" description="Polar residues" evidence="5">
    <location>
        <begin position="735"/>
        <end position="759"/>
    </location>
</feature>
<keyword evidence="2 6" id="KW-0812">Transmembrane</keyword>
<comment type="caution">
    <text evidence="7">The sequence shown here is derived from an EMBL/GenBank/DDBJ whole genome shotgun (WGS) entry which is preliminary data.</text>
</comment>
<keyword evidence="4 6" id="KW-0472">Membrane</keyword>
<evidence type="ECO:0000256" key="6">
    <source>
        <dbReference type="SAM" id="Phobius"/>
    </source>
</evidence>
<dbReference type="GO" id="GO:0005886">
    <property type="term" value="C:plasma membrane"/>
    <property type="evidence" value="ECO:0007669"/>
    <property type="project" value="TreeGrafter"/>
</dbReference>
<evidence type="ECO:0000256" key="4">
    <source>
        <dbReference type="ARBA" id="ARBA00023136"/>
    </source>
</evidence>
<feature type="region of interest" description="Disordered" evidence="5">
    <location>
        <begin position="635"/>
        <end position="675"/>
    </location>
</feature>
<feature type="compositionally biased region" description="Polar residues" evidence="5">
    <location>
        <begin position="459"/>
        <end position="476"/>
    </location>
</feature>
<feature type="compositionally biased region" description="Polar residues" evidence="5">
    <location>
        <begin position="649"/>
        <end position="666"/>
    </location>
</feature>
<dbReference type="GO" id="GO:0004930">
    <property type="term" value="F:G protein-coupled receptor activity"/>
    <property type="evidence" value="ECO:0007669"/>
    <property type="project" value="TreeGrafter"/>
</dbReference>
<feature type="region of interest" description="Disordered" evidence="5">
    <location>
        <begin position="456"/>
        <end position="586"/>
    </location>
</feature>
<feature type="transmembrane region" description="Helical" evidence="6">
    <location>
        <begin position="94"/>
        <end position="112"/>
    </location>
</feature>
<keyword evidence="8" id="KW-1185">Reference proteome</keyword>